<feature type="transmembrane region" description="Helical" evidence="5">
    <location>
        <begin position="34"/>
        <end position="61"/>
    </location>
</feature>
<feature type="transmembrane region" description="Helical" evidence="5">
    <location>
        <begin position="140"/>
        <end position="158"/>
    </location>
</feature>
<protein>
    <submittedName>
        <fullName evidence="7">Sodium/calcium exchanger membrane region</fullName>
    </submittedName>
</protein>
<dbReference type="EMBL" id="AP026830">
    <property type="protein sequence ID" value="BDR92874.1"/>
    <property type="molecule type" value="Genomic_DNA"/>
</dbReference>
<evidence type="ECO:0000313" key="7">
    <source>
        <dbReference type="EMBL" id="BDR92874.1"/>
    </source>
</evidence>
<dbReference type="InterPro" id="IPR004837">
    <property type="entry name" value="NaCa_Exmemb"/>
</dbReference>
<evidence type="ECO:0000256" key="3">
    <source>
        <dbReference type="ARBA" id="ARBA00022989"/>
    </source>
</evidence>
<feature type="transmembrane region" description="Helical" evidence="5">
    <location>
        <begin position="308"/>
        <end position="330"/>
    </location>
</feature>
<comment type="subcellular location">
    <subcellularLocation>
        <location evidence="1">Membrane</location>
        <topology evidence="1">Multi-pass membrane protein</topology>
    </subcellularLocation>
</comment>
<keyword evidence="3 5" id="KW-1133">Transmembrane helix</keyword>
<keyword evidence="2 5" id="KW-0812">Transmembrane</keyword>
<feature type="transmembrane region" description="Helical" evidence="5">
    <location>
        <begin position="224"/>
        <end position="247"/>
    </location>
</feature>
<feature type="domain" description="Sodium/calcium exchanger membrane region" evidence="6">
    <location>
        <begin position="190"/>
        <end position="328"/>
    </location>
</feature>
<evidence type="ECO:0000313" key="8">
    <source>
        <dbReference type="Proteomes" id="UP001060771"/>
    </source>
</evidence>
<dbReference type="GeneID" id="76207506"/>
<feature type="domain" description="Sodium/calcium exchanger membrane region" evidence="6">
    <location>
        <begin position="4"/>
        <end position="157"/>
    </location>
</feature>
<evidence type="ECO:0000259" key="6">
    <source>
        <dbReference type="Pfam" id="PF01699"/>
    </source>
</evidence>
<dbReference type="RefSeq" id="WP_229709940.1">
    <property type="nucleotide sequence ID" value="NZ_AP026830.1"/>
</dbReference>
<organism evidence="7 8">
    <name type="scientific">Vulcanisaeta souniana JCM 11219</name>
    <dbReference type="NCBI Taxonomy" id="1293586"/>
    <lineage>
        <taxon>Archaea</taxon>
        <taxon>Thermoproteota</taxon>
        <taxon>Thermoprotei</taxon>
        <taxon>Thermoproteales</taxon>
        <taxon>Thermoproteaceae</taxon>
        <taxon>Vulcanisaeta</taxon>
    </lineage>
</organism>
<feature type="transmembrane region" description="Helical" evidence="5">
    <location>
        <begin position="115"/>
        <end position="134"/>
    </location>
</feature>
<keyword evidence="8" id="KW-1185">Reference proteome</keyword>
<sequence length="331" mass="36828">MMIILYMVGGFISVLIGGWLFTNSMEYVSHRYRIGSSFVGAVLSPILTSLPELIVFLIALLLYDDVSGEDVAVGTIIGEPFVVSTIIYPVIFMVAAVGFYLRRRDDVVLEVDKELTIPFIVVLLLFPTVLLPAIIKSLAVRYLIAVFLVTAYLLYAHIMRNRQGLVIEDYERLYIIRVINRLRIDWAAFILQLVVSVVLLFAGSRALVEGIIDLSKYLMLDVTGLSIIVVPTATVLPESVTAVIWTWKERDTMAVAALIGEKVLYSTIYPALALATTRWLLSVEALVSVAVVEVVSSVMLYHVIRGKLTWDVAVIGLVGYLAYLLILIHFI</sequence>
<evidence type="ECO:0000256" key="2">
    <source>
        <dbReference type="ARBA" id="ARBA00022692"/>
    </source>
</evidence>
<feature type="transmembrane region" description="Helical" evidence="5">
    <location>
        <begin position="279"/>
        <end position="301"/>
    </location>
</feature>
<feature type="transmembrane region" description="Helical" evidence="5">
    <location>
        <begin position="6"/>
        <end position="22"/>
    </location>
</feature>
<feature type="transmembrane region" description="Helical" evidence="5">
    <location>
        <begin position="186"/>
        <end position="204"/>
    </location>
</feature>
<dbReference type="InterPro" id="IPR044880">
    <property type="entry name" value="NCX_ion-bd_dom_sf"/>
</dbReference>
<evidence type="ECO:0000256" key="4">
    <source>
        <dbReference type="ARBA" id="ARBA00023136"/>
    </source>
</evidence>
<feature type="transmembrane region" description="Helical" evidence="5">
    <location>
        <begin position="81"/>
        <end position="103"/>
    </location>
</feature>
<feature type="transmembrane region" description="Helical" evidence="5">
    <location>
        <begin position="254"/>
        <end position="273"/>
    </location>
</feature>
<reference evidence="8" key="1">
    <citation type="submission" date="2022-09" db="EMBL/GenBank/DDBJ databases">
        <title>Complete genome sequence of Vulcanisaeta souniana.</title>
        <authorList>
            <person name="Kato S."/>
            <person name="Itoh T."/>
            <person name="Ohkuma M."/>
        </authorList>
    </citation>
    <scope>NUCLEOTIDE SEQUENCE [LARGE SCALE GENOMIC DNA]</scope>
    <source>
        <strain evidence="8">JCM 11219</strain>
    </source>
</reference>
<proteinExistence type="predicted"/>
<dbReference type="Gene3D" id="1.20.1420.30">
    <property type="entry name" value="NCX, central ion-binding region"/>
    <property type="match status" value="2"/>
</dbReference>
<dbReference type="Pfam" id="PF01699">
    <property type="entry name" value="Na_Ca_ex"/>
    <property type="match status" value="2"/>
</dbReference>
<evidence type="ECO:0000256" key="5">
    <source>
        <dbReference type="SAM" id="Phobius"/>
    </source>
</evidence>
<dbReference type="Proteomes" id="UP001060771">
    <property type="component" value="Chromosome"/>
</dbReference>
<keyword evidence="4 5" id="KW-0472">Membrane</keyword>
<accession>A0ABN6STK5</accession>
<name>A0ABN6STK5_9CREN</name>
<evidence type="ECO:0000256" key="1">
    <source>
        <dbReference type="ARBA" id="ARBA00004141"/>
    </source>
</evidence>
<gene>
    <name evidence="7" type="ORF">Vsou_19670</name>
</gene>